<organism evidence="2 3">
    <name type="scientific">Rosistilla ulvae</name>
    <dbReference type="NCBI Taxonomy" id="1930277"/>
    <lineage>
        <taxon>Bacteria</taxon>
        <taxon>Pseudomonadati</taxon>
        <taxon>Planctomycetota</taxon>
        <taxon>Planctomycetia</taxon>
        <taxon>Pirellulales</taxon>
        <taxon>Pirellulaceae</taxon>
        <taxon>Rosistilla</taxon>
    </lineage>
</organism>
<proteinExistence type="predicted"/>
<keyword evidence="1" id="KW-1133">Transmembrane helix</keyword>
<dbReference type="RefSeq" id="WP_145347668.1">
    <property type="nucleotide sequence ID" value="NZ_CP036261.1"/>
</dbReference>
<keyword evidence="1" id="KW-0812">Transmembrane</keyword>
<keyword evidence="3" id="KW-1185">Reference proteome</keyword>
<gene>
    <name evidence="2" type="ORF">EC9_39570</name>
</gene>
<dbReference type="Proteomes" id="UP000319557">
    <property type="component" value="Chromosome"/>
</dbReference>
<dbReference type="OrthoDB" id="9785438at2"/>
<evidence type="ECO:0000313" key="3">
    <source>
        <dbReference type="Proteomes" id="UP000319557"/>
    </source>
</evidence>
<keyword evidence="1" id="KW-0472">Membrane</keyword>
<dbReference type="EMBL" id="CP036261">
    <property type="protein sequence ID" value="QDS89757.1"/>
    <property type="molecule type" value="Genomic_DNA"/>
</dbReference>
<feature type="transmembrane region" description="Helical" evidence="1">
    <location>
        <begin position="95"/>
        <end position="116"/>
    </location>
</feature>
<dbReference type="AlphaFoldDB" id="A0A517M4F6"/>
<dbReference type="PANTHER" id="PTHR34290:SF2">
    <property type="entry name" value="OS04G0668800 PROTEIN"/>
    <property type="match status" value="1"/>
</dbReference>
<dbReference type="PANTHER" id="PTHR34290">
    <property type="entry name" value="SI:CH73-390P7.2"/>
    <property type="match status" value="1"/>
</dbReference>
<reference evidence="2 3" key="1">
    <citation type="submission" date="2019-02" db="EMBL/GenBank/DDBJ databases">
        <title>Deep-cultivation of Planctomycetes and their phenomic and genomic characterization uncovers novel biology.</title>
        <authorList>
            <person name="Wiegand S."/>
            <person name="Jogler M."/>
            <person name="Boedeker C."/>
            <person name="Pinto D."/>
            <person name="Vollmers J."/>
            <person name="Rivas-Marin E."/>
            <person name="Kohn T."/>
            <person name="Peeters S.H."/>
            <person name="Heuer A."/>
            <person name="Rast P."/>
            <person name="Oberbeckmann S."/>
            <person name="Bunk B."/>
            <person name="Jeske O."/>
            <person name="Meyerdierks A."/>
            <person name="Storesund J.E."/>
            <person name="Kallscheuer N."/>
            <person name="Luecker S."/>
            <person name="Lage O.M."/>
            <person name="Pohl T."/>
            <person name="Merkel B.J."/>
            <person name="Hornburger P."/>
            <person name="Mueller R.-W."/>
            <person name="Bruemmer F."/>
            <person name="Labrenz M."/>
            <person name="Spormann A.M."/>
            <person name="Op den Camp H."/>
            <person name="Overmann J."/>
            <person name="Amann R."/>
            <person name="Jetten M.S.M."/>
            <person name="Mascher T."/>
            <person name="Medema M.H."/>
            <person name="Devos D.P."/>
            <person name="Kaster A.-K."/>
            <person name="Ovreas L."/>
            <person name="Rohde M."/>
            <person name="Galperin M.Y."/>
            <person name="Jogler C."/>
        </authorList>
    </citation>
    <scope>NUCLEOTIDE SEQUENCE [LARGE SCALE GENOMIC DNA]</scope>
    <source>
        <strain evidence="2 3">EC9</strain>
    </source>
</reference>
<evidence type="ECO:0000256" key="1">
    <source>
        <dbReference type="SAM" id="Phobius"/>
    </source>
</evidence>
<evidence type="ECO:0000313" key="2">
    <source>
        <dbReference type="EMBL" id="QDS89757.1"/>
    </source>
</evidence>
<name>A0A517M4F6_9BACT</name>
<protein>
    <recommendedName>
        <fullName evidence="4">Thiol-disulfide oxidoreductase</fullName>
    </recommendedName>
</protein>
<dbReference type="KEGG" id="ruv:EC9_39570"/>
<dbReference type="InterPro" id="IPR007263">
    <property type="entry name" value="DCC1-like"/>
</dbReference>
<dbReference type="InterPro" id="IPR044691">
    <property type="entry name" value="DCC1_Trx"/>
</dbReference>
<accession>A0A517M4F6</accession>
<evidence type="ECO:0008006" key="4">
    <source>
        <dbReference type="Google" id="ProtNLM"/>
    </source>
</evidence>
<dbReference type="Pfam" id="PF04134">
    <property type="entry name" value="DCC1-like"/>
    <property type="match status" value="1"/>
</dbReference>
<dbReference type="GO" id="GO:0015035">
    <property type="term" value="F:protein-disulfide reductase activity"/>
    <property type="evidence" value="ECO:0007669"/>
    <property type="project" value="InterPro"/>
</dbReference>
<sequence>MFKSPDLADPDSRPDADVVIFDGHCNFCRGGVERLNWLDRRNRLAFISLHDERVAERYPDLSHDDLMQEMFVVDSQGKRHGGSDAVRYLSRRLPLLWPIMPVLHLPGSAGLWRWMYKQVAKRRYRLAGKNCDSGSCKIHLNS</sequence>